<gene>
    <name evidence="3" type="ORF">SI65_07834</name>
</gene>
<feature type="compositionally biased region" description="Acidic residues" evidence="1">
    <location>
        <begin position="237"/>
        <end position="246"/>
    </location>
</feature>
<feature type="compositionally biased region" description="Basic and acidic residues" evidence="1">
    <location>
        <begin position="225"/>
        <end position="236"/>
    </location>
</feature>
<sequence length="610" mass="70714">MPRTYGKKPKQTRLSFNPVGAASPDTQGSPGRQAKLRYGHPSMPVVCPERKRLDFKKQEGQKSRKQRPSSPSPVKSPDADEGEEESRHASPQDSKEEKGKPARKEKKAIAVDEDDSEVEVAQTKRTRNGNRSSKRKRRAVSESEFNQSQESDAEVVTRPRRKLRRGAASKPTIVLDDDEDEEKEDGLEKSQKEEEKEEDEDEDDDEPLVTPARRRRRNIVSEDPQTPRRGSDQDKIDIEEDLEDLQDSVVKETRTRGRLANSARAQRQQHLEMLRRRRAGDRSEDIPESESEPEESSEEAEDEDEEAASDENQSPTNYQTRLNFQPENSDVESAIASNEDLDRYDDDFVLEDEENDTLGVPTGLEDMPFEFTRHAYKQTKEYFRDTVEWMVFNQLNPAFPRSAAMYQAAFSKVEVEVKGWTGSQVMSTVWSLDFYRALMARPHIEITSYPISDNHPCDACNRSKHPASFDIKLYGKAYSMDTLEALEEEEEDDDDENTREKDRNGNVLPFEDTRFYLGRNCKARAEMAHPAIHWRYQLNEWVVDYLNRMGYLSDEKILERSHWSQKRRAQYAVETVAMMDQTDEVKKMWRDFKLHLEAARESGNERFDKF</sequence>
<feature type="compositionally biased region" description="Basic residues" evidence="1">
    <location>
        <begin position="124"/>
        <end position="138"/>
    </location>
</feature>
<dbReference type="EMBL" id="JXNT01000010">
    <property type="protein sequence ID" value="ODM16869.1"/>
    <property type="molecule type" value="Genomic_DNA"/>
</dbReference>
<feature type="region of interest" description="Disordered" evidence="1">
    <location>
        <begin position="487"/>
        <end position="506"/>
    </location>
</feature>
<feature type="compositionally biased region" description="Basic and acidic residues" evidence="1">
    <location>
        <begin position="269"/>
        <end position="285"/>
    </location>
</feature>
<feature type="compositionally biased region" description="Acidic residues" evidence="1">
    <location>
        <begin position="286"/>
        <end position="309"/>
    </location>
</feature>
<comment type="caution">
    <text evidence="3">The sequence shown here is derived from an EMBL/GenBank/DDBJ whole genome shotgun (WGS) entry which is preliminary data.</text>
</comment>
<dbReference type="STRING" id="573508.A0A1E3B7F7"/>
<dbReference type="GO" id="GO:0005634">
    <property type="term" value="C:nucleus"/>
    <property type="evidence" value="ECO:0007669"/>
    <property type="project" value="TreeGrafter"/>
</dbReference>
<dbReference type="OrthoDB" id="21499at2759"/>
<organism evidence="3 4">
    <name type="scientific">Aspergillus cristatus</name>
    <name type="common">Chinese Fuzhuan brick tea-fermentation fungus</name>
    <name type="synonym">Eurotium cristatum</name>
    <dbReference type="NCBI Taxonomy" id="573508"/>
    <lineage>
        <taxon>Eukaryota</taxon>
        <taxon>Fungi</taxon>
        <taxon>Dikarya</taxon>
        <taxon>Ascomycota</taxon>
        <taxon>Pezizomycotina</taxon>
        <taxon>Eurotiomycetes</taxon>
        <taxon>Eurotiomycetidae</taxon>
        <taxon>Eurotiales</taxon>
        <taxon>Aspergillaceae</taxon>
        <taxon>Aspergillus</taxon>
        <taxon>Aspergillus subgen. Aspergillus</taxon>
    </lineage>
</organism>
<dbReference type="VEuPathDB" id="FungiDB:SI65_07834"/>
<reference evidence="3 4" key="1">
    <citation type="journal article" date="2016" name="BMC Genomics">
        <title>Comparative genomic and transcriptomic analyses of the Fuzhuan brick tea-fermentation fungus Aspergillus cristatus.</title>
        <authorList>
            <person name="Ge Y."/>
            <person name="Wang Y."/>
            <person name="Liu Y."/>
            <person name="Tan Y."/>
            <person name="Ren X."/>
            <person name="Zhang X."/>
            <person name="Hyde K.D."/>
            <person name="Liu Y."/>
            <person name="Liu Z."/>
        </authorList>
    </citation>
    <scope>NUCLEOTIDE SEQUENCE [LARGE SCALE GENOMIC DNA]</scope>
    <source>
        <strain evidence="3 4">GZAAS20.1005</strain>
    </source>
</reference>
<feature type="compositionally biased region" description="Basic residues" evidence="1">
    <location>
        <begin position="158"/>
        <end position="167"/>
    </location>
</feature>
<feature type="compositionally biased region" description="Polar residues" evidence="1">
    <location>
        <begin position="312"/>
        <end position="328"/>
    </location>
</feature>
<keyword evidence="4" id="KW-1185">Reference proteome</keyword>
<dbReference type="PANTHER" id="PTHR14689">
    <property type="entry name" value="PHORBOL-ESTER_DAG-TYPE DOMAIN-CONTAINING PROTEIN"/>
    <property type="match status" value="1"/>
</dbReference>
<dbReference type="AlphaFoldDB" id="A0A1E3B7F7"/>
<proteinExistence type="predicted"/>
<protein>
    <recommendedName>
        <fullName evidence="2">DUF4211 domain-containing protein</fullName>
    </recommendedName>
</protein>
<feature type="region of interest" description="Disordered" evidence="1">
    <location>
        <begin position="1"/>
        <end position="338"/>
    </location>
</feature>
<dbReference type="Proteomes" id="UP000094569">
    <property type="component" value="Unassembled WGS sequence"/>
</dbReference>
<dbReference type="PANTHER" id="PTHR14689:SF0">
    <property type="entry name" value="COILED-COIL DOMAIN-CONTAINING PROTEIN 82"/>
    <property type="match status" value="1"/>
</dbReference>
<evidence type="ECO:0000256" key="1">
    <source>
        <dbReference type="SAM" id="MobiDB-lite"/>
    </source>
</evidence>
<feature type="compositionally biased region" description="Acidic residues" evidence="1">
    <location>
        <begin position="175"/>
        <end position="185"/>
    </location>
</feature>
<name>A0A1E3B7F7_ASPCR</name>
<feature type="compositionally biased region" description="Basic and acidic residues" evidence="1">
    <location>
        <begin position="48"/>
        <end position="62"/>
    </location>
</feature>
<feature type="compositionally biased region" description="Basic residues" evidence="1">
    <location>
        <begin position="1"/>
        <end position="11"/>
    </location>
</feature>
<feature type="compositionally biased region" description="Acidic residues" evidence="1">
    <location>
        <begin position="195"/>
        <end position="207"/>
    </location>
</feature>
<feature type="domain" description="DUF4211" evidence="2">
    <location>
        <begin position="347"/>
        <end position="483"/>
    </location>
</feature>
<feature type="compositionally biased region" description="Basic and acidic residues" evidence="1">
    <location>
        <begin position="85"/>
        <end position="110"/>
    </location>
</feature>
<dbReference type="Pfam" id="PF13926">
    <property type="entry name" value="DUF4211"/>
    <property type="match status" value="1"/>
</dbReference>
<feature type="compositionally biased region" description="Acidic residues" evidence="1">
    <location>
        <begin position="487"/>
        <end position="497"/>
    </location>
</feature>
<evidence type="ECO:0000259" key="2">
    <source>
        <dbReference type="Pfam" id="PF13926"/>
    </source>
</evidence>
<evidence type="ECO:0000313" key="4">
    <source>
        <dbReference type="Proteomes" id="UP000094569"/>
    </source>
</evidence>
<dbReference type="InterPro" id="IPR025451">
    <property type="entry name" value="DUF4211"/>
</dbReference>
<evidence type="ECO:0000313" key="3">
    <source>
        <dbReference type="EMBL" id="ODM16869.1"/>
    </source>
</evidence>
<accession>A0A1E3B7F7</accession>